<name>A0A7W7H3D0_9ACTN</name>
<sequence>MAELTRVDRDISIMNVALMLLREPGLLAIWLLLLVLAGPALVVLASPEGVREPGQALRQVAEVLRRYREQQARSRQQAEEVLRYAGELDAAAAHAATTAQRWHEHWQQAQQCLDTAWQAWLDADARLSRARAAAAFSVPQTGVTPAQYAERERFLRRAVLAAARHGELPIAAVADALAGRNGWNPRLQQAEQELHIYRASAAYLARRYRQAAAAERVAWHDAQLAAATRDGLRAEAAAAATQSAAARRLLTSIPARRPAKAQQAVVTRAA</sequence>
<protein>
    <submittedName>
        <fullName evidence="1">Uncharacterized protein</fullName>
    </submittedName>
</protein>
<keyword evidence="2" id="KW-1185">Reference proteome</keyword>
<dbReference type="Proteomes" id="UP000546162">
    <property type="component" value="Unassembled WGS sequence"/>
</dbReference>
<dbReference type="AlphaFoldDB" id="A0A7W7H3D0"/>
<dbReference type="RefSeq" id="WP_185043213.1">
    <property type="nucleotide sequence ID" value="NZ_BAABFG010000005.1"/>
</dbReference>
<evidence type="ECO:0000313" key="2">
    <source>
        <dbReference type="Proteomes" id="UP000546162"/>
    </source>
</evidence>
<reference evidence="1 2" key="1">
    <citation type="submission" date="2020-08" db="EMBL/GenBank/DDBJ databases">
        <title>Sequencing the genomes of 1000 actinobacteria strains.</title>
        <authorList>
            <person name="Klenk H.-P."/>
        </authorList>
    </citation>
    <scope>NUCLEOTIDE SEQUENCE [LARGE SCALE GENOMIC DNA]</scope>
    <source>
        <strain evidence="1 2">DSM 45809</strain>
    </source>
</reference>
<dbReference type="EMBL" id="JACHNB010000001">
    <property type="protein sequence ID" value="MBB4742912.1"/>
    <property type="molecule type" value="Genomic_DNA"/>
</dbReference>
<organism evidence="1 2">
    <name type="scientific">Actinoplanes octamycinicus</name>
    <dbReference type="NCBI Taxonomy" id="135948"/>
    <lineage>
        <taxon>Bacteria</taxon>
        <taxon>Bacillati</taxon>
        <taxon>Actinomycetota</taxon>
        <taxon>Actinomycetes</taxon>
        <taxon>Micromonosporales</taxon>
        <taxon>Micromonosporaceae</taxon>
        <taxon>Actinoplanes</taxon>
    </lineage>
</organism>
<proteinExistence type="predicted"/>
<accession>A0A7W7H3D0</accession>
<comment type="caution">
    <text evidence="1">The sequence shown here is derived from an EMBL/GenBank/DDBJ whole genome shotgun (WGS) entry which is preliminary data.</text>
</comment>
<gene>
    <name evidence="1" type="ORF">BJY16_006371</name>
</gene>
<evidence type="ECO:0000313" key="1">
    <source>
        <dbReference type="EMBL" id="MBB4742912.1"/>
    </source>
</evidence>